<keyword evidence="1" id="KW-0812">Transmembrane</keyword>
<accession>A0A420WG72</accession>
<dbReference type="EMBL" id="RBIG01000002">
    <property type="protein sequence ID" value="RKQ69987.1"/>
    <property type="molecule type" value="Genomic_DNA"/>
</dbReference>
<gene>
    <name evidence="3" type="ORF">BCL74_1922</name>
</gene>
<protein>
    <submittedName>
        <fullName evidence="3">Paraquat-inducible protein B</fullName>
    </submittedName>
</protein>
<name>A0A420WG72_9PROT</name>
<dbReference type="InterPro" id="IPR052336">
    <property type="entry name" value="MlaD_Phospholipid_Transporter"/>
</dbReference>
<keyword evidence="1" id="KW-1133">Transmembrane helix</keyword>
<evidence type="ECO:0000313" key="3">
    <source>
        <dbReference type="EMBL" id="RKQ69987.1"/>
    </source>
</evidence>
<comment type="caution">
    <text evidence="3">The sequence shown here is derived from an EMBL/GenBank/DDBJ whole genome shotgun (WGS) entry which is preliminary data.</text>
</comment>
<keyword evidence="1" id="KW-0472">Membrane</keyword>
<dbReference type="AlphaFoldDB" id="A0A420WG72"/>
<proteinExistence type="predicted"/>
<dbReference type="RefSeq" id="WP_121219488.1">
    <property type="nucleotide sequence ID" value="NZ_RBIG01000002.1"/>
</dbReference>
<evidence type="ECO:0000313" key="4">
    <source>
        <dbReference type="Proteomes" id="UP000277424"/>
    </source>
</evidence>
<organism evidence="3 4">
    <name type="scientific">Oceanibaculum indicum</name>
    <dbReference type="NCBI Taxonomy" id="526216"/>
    <lineage>
        <taxon>Bacteria</taxon>
        <taxon>Pseudomonadati</taxon>
        <taxon>Pseudomonadota</taxon>
        <taxon>Alphaproteobacteria</taxon>
        <taxon>Rhodospirillales</taxon>
        <taxon>Oceanibaculaceae</taxon>
        <taxon>Oceanibaculum</taxon>
    </lineage>
</organism>
<feature type="domain" description="Mce/MlaD" evidence="2">
    <location>
        <begin position="50"/>
        <end position="140"/>
    </location>
</feature>
<dbReference type="OrthoDB" id="9806984at2"/>
<dbReference type="InterPro" id="IPR003399">
    <property type="entry name" value="Mce/MlaD"/>
</dbReference>
<dbReference type="PANTHER" id="PTHR33371">
    <property type="entry name" value="INTERMEMBRANE PHOSPHOLIPID TRANSPORT SYSTEM BINDING PROTEIN MLAD-RELATED"/>
    <property type="match status" value="1"/>
</dbReference>
<dbReference type="Pfam" id="PF02470">
    <property type="entry name" value="MlaD"/>
    <property type="match status" value="1"/>
</dbReference>
<dbReference type="PANTHER" id="PTHR33371:SF4">
    <property type="entry name" value="INTERMEMBRANE PHOSPHOLIPID TRANSPORT SYSTEM BINDING PROTEIN MLAD"/>
    <property type="match status" value="1"/>
</dbReference>
<evidence type="ECO:0000259" key="2">
    <source>
        <dbReference type="Pfam" id="PF02470"/>
    </source>
</evidence>
<dbReference type="Proteomes" id="UP000277424">
    <property type="component" value="Unassembled WGS sequence"/>
</dbReference>
<feature type="transmembrane region" description="Helical" evidence="1">
    <location>
        <begin position="12"/>
        <end position="31"/>
    </location>
</feature>
<reference evidence="3 4" key="1">
    <citation type="submission" date="2018-10" db="EMBL/GenBank/DDBJ databases">
        <title>Comparative analysis of microorganisms from saline springs in Andes Mountain Range, Colombia.</title>
        <authorList>
            <person name="Rubin E."/>
        </authorList>
    </citation>
    <scope>NUCLEOTIDE SEQUENCE [LARGE SCALE GENOMIC DNA]</scope>
    <source>
        <strain evidence="3 4">USBA 36</strain>
    </source>
</reference>
<sequence length="326" mass="34514">MAVGTERKGAVLVGGFVIAAIALAVAAALFFGAGRLWEQRLIAVSYFDGSVGGLSIGAPVSFRGVPVGRVERIQLQISPGEASAQIAVYMSLETDVVRLPNGSQAMLQVPDFDKLGELGLRAQLVTLSLITGQLGVQLDFRPETPERLLALDDSVPEIASIRSEIQAVKDTIAELPLREAVDKLIGTLTAVQRLADIAAEEMGGMSGRVGTTMDRLDDSLDMATVVLLGLEEEVRTALRSVTALSDGAGEEVGATAADVRKVLENADRTLAQLSALTETLNQTVDGRSVLRQDAESAIRDLAVATRALRSFAEAIERDPNLLILGR</sequence>
<evidence type="ECO:0000256" key="1">
    <source>
        <dbReference type="SAM" id="Phobius"/>
    </source>
</evidence>